<keyword evidence="1" id="KW-0472">Membrane</keyword>
<reference evidence="2" key="1">
    <citation type="submission" date="2015-04" db="EMBL/GenBank/DDBJ databases">
        <title>The genome sequence of the plant pathogenic Rhizarian Plasmodiophora brassicae reveals insights in its biotrophic life cycle and the origin of chitin synthesis.</title>
        <authorList>
            <person name="Schwelm A."/>
            <person name="Fogelqvist J."/>
            <person name="Knaust A."/>
            <person name="Julke S."/>
            <person name="Lilja T."/>
            <person name="Dhandapani V."/>
            <person name="Bonilla-Rosso G."/>
            <person name="Karlsson M."/>
            <person name="Shevchenko A."/>
            <person name="Choi S.R."/>
            <person name="Kim H.G."/>
            <person name="Park J.Y."/>
            <person name="Lim Y.P."/>
            <person name="Ludwig-Muller J."/>
            <person name="Dixelius C."/>
        </authorList>
    </citation>
    <scope>NUCLEOTIDE SEQUENCE</scope>
    <source>
        <tissue evidence="2">Potato root galls</tissue>
    </source>
</reference>
<feature type="transmembrane region" description="Helical" evidence="1">
    <location>
        <begin position="44"/>
        <end position="64"/>
    </location>
</feature>
<sequence length="263" mass="30352">PSRSQANHLIKKSVFGVMLSGAFRGKHINTSELKRSCRVHRYPILFTFGAMAVIGMSAVFMKFVPPCNHRMAETSLDMYAAARRFAESFKSEDRDRYLQKKEQIEKAVYKWKPIAYIRALDLMQETNSIAVESYISLEIFAKQLTYGFSNETASLGWDFYLATESEYYRLFAPLVRDSGIDKARNDARLSRIKRHTKLLNYAIQELWFKQFKWEMPALCERFIDHVNILRSYHGLEPSSKIEMAAIALQKCQPTTSIGSSNDT</sequence>
<evidence type="ECO:0000313" key="2">
    <source>
        <dbReference type="EMBL" id="CRZ08524.1"/>
    </source>
</evidence>
<protein>
    <submittedName>
        <fullName evidence="2">Uncharacterized protein</fullName>
    </submittedName>
</protein>
<dbReference type="EMBL" id="HACM01008082">
    <property type="protein sequence ID" value="CRZ08524.1"/>
    <property type="molecule type" value="Transcribed_RNA"/>
</dbReference>
<feature type="non-terminal residue" evidence="2">
    <location>
        <position position="1"/>
    </location>
</feature>
<evidence type="ECO:0000256" key="1">
    <source>
        <dbReference type="SAM" id="Phobius"/>
    </source>
</evidence>
<proteinExistence type="predicted"/>
<dbReference type="AlphaFoldDB" id="A0A0H5RIK3"/>
<organism evidence="2">
    <name type="scientific">Spongospora subterranea</name>
    <dbReference type="NCBI Taxonomy" id="70186"/>
    <lineage>
        <taxon>Eukaryota</taxon>
        <taxon>Sar</taxon>
        <taxon>Rhizaria</taxon>
        <taxon>Endomyxa</taxon>
        <taxon>Phytomyxea</taxon>
        <taxon>Plasmodiophorida</taxon>
        <taxon>Plasmodiophoridae</taxon>
        <taxon>Spongospora</taxon>
    </lineage>
</organism>
<accession>A0A0H5RIK3</accession>
<keyword evidence="1" id="KW-0812">Transmembrane</keyword>
<name>A0A0H5RIK3_9EUKA</name>
<keyword evidence="1" id="KW-1133">Transmembrane helix</keyword>